<evidence type="ECO:0000313" key="1">
    <source>
        <dbReference type="EMBL" id="CAG9769281.1"/>
    </source>
</evidence>
<dbReference type="PANTHER" id="PTHR47526:SF4">
    <property type="entry name" value="SWIM-TYPE DOMAIN-CONTAINING PROTEIN"/>
    <property type="match status" value="1"/>
</dbReference>
<name>A0A9N9QQ52_9CUCU</name>
<dbReference type="Proteomes" id="UP001152799">
    <property type="component" value="Chromosome 5"/>
</dbReference>
<reference evidence="1" key="1">
    <citation type="submission" date="2022-01" db="EMBL/GenBank/DDBJ databases">
        <authorList>
            <person name="King R."/>
        </authorList>
    </citation>
    <scope>NUCLEOTIDE SEQUENCE</scope>
</reference>
<protein>
    <recommendedName>
        <fullName evidence="3">SWIM-type domain-containing protein</fullName>
    </recommendedName>
</protein>
<evidence type="ECO:0008006" key="3">
    <source>
        <dbReference type="Google" id="ProtNLM"/>
    </source>
</evidence>
<evidence type="ECO:0000313" key="2">
    <source>
        <dbReference type="Proteomes" id="UP001152799"/>
    </source>
</evidence>
<dbReference type="AlphaFoldDB" id="A0A9N9QQ52"/>
<gene>
    <name evidence="1" type="ORF">CEUTPL_LOCUS9794</name>
</gene>
<organism evidence="1 2">
    <name type="scientific">Ceutorhynchus assimilis</name>
    <name type="common">cabbage seed weevil</name>
    <dbReference type="NCBI Taxonomy" id="467358"/>
    <lineage>
        <taxon>Eukaryota</taxon>
        <taxon>Metazoa</taxon>
        <taxon>Ecdysozoa</taxon>
        <taxon>Arthropoda</taxon>
        <taxon>Hexapoda</taxon>
        <taxon>Insecta</taxon>
        <taxon>Pterygota</taxon>
        <taxon>Neoptera</taxon>
        <taxon>Endopterygota</taxon>
        <taxon>Coleoptera</taxon>
        <taxon>Polyphaga</taxon>
        <taxon>Cucujiformia</taxon>
        <taxon>Curculionidae</taxon>
        <taxon>Ceutorhynchinae</taxon>
        <taxon>Ceutorhynchus</taxon>
    </lineage>
</organism>
<accession>A0A9N9QQ52</accession>
<dbReference type="EMBL" id="OU892281">
    <property type="protein sequence ID" value="CAG9769281.1"/>
    <property type="molecule type" value="Genomic_DNA"/>
</dbReference>
<sequence length="188" mass="20900">MDIACYLFLTHSFYTQEQMKAFKSLQAYKYFESGFVLKIGAKITHNCYVLVGKIKHSEAEAKLLDVWSIVSRDGSISTAHCTCMAGNSEVCNHIAAMLFAAEYAYRKRNSISCTDLTAPWPMPSLSTTVPIVPLSEMDFGKPSSSTSQVVSIKNNAIEMLDKMKSLGKTASLMRVVEPFASEIHDPFY</sequence>
<dbReference type="OrthoDB" id="6757988at2759"/>
<keyword evidence="2" id="KW-1185">Reference proteome</keyword>
<proteinExistence type="predicted"/>
<dbReference type="PANTHER" id="PTHR47526">
    <property type="entry name" value="ATP-DEPENDENT DNA HELICASE"/>
    <property type="match status" value="1"/>
</dbReference>